<protein>
    <recommendedName>
        <fullName evidence="2">C2H2-type domain-containing protein</fullName>
    </recommendedName>
</protein>
<proteinExistence type="predicted"/>
<dbReference type="InterPro" id="IPR036691">
    <property type="entry name" value="Endo/exonu/phosph_ase_sf"/>
</dbReference>
<accession>A0A812L6I0</accession>
<dbReference type="InterPro" id="IPR012337">
    <property type="entry name" value="RNaseH-like_sf"/>
</dbReference>
<dbReference type="SUPFAM" id="SSF53098">
    <property type="entry name" value="Ribonuclease H-like"/>
    <property type="match status" value="1"/>
</dbReference>
<feature type="domain" description="C2H2-type" evidence="2">
    <location>
        <begin position="1234"/>
        <end position="1262"/>
    </location>
</feature>
<feature type="non-terminal residue" evidence="3">
    <location>
        <position position="1"/>
    </location>
</feature>
<evidence type="ECO:0000313" key="3">
    <source>
        <dbReference type="EMBL" id="CAE7236658.1"/>
    </source>
</evidence>
<dbReference type="SUPFAM" id="SSF56219">
    <property type="entry name" value="DNase I-like"/>
    <property type="match status" value="1"/>
</dbReference>
<name>A0A812L6I0_9DINO</name>
<sequence length="1397" mass="155029">LGAFGQWRSPKDVENVETGDGDMPRRCSLSATVISLRHIASDRVSLQHAYVPGHSGHIGNELSDELAKQARRRPCNYWDRLLPTWPSHLARHPLRDWAWLALGPAKDLPTLFSLEGEAFRLQRLDSRPTRAPDVGEPQIAQPQLAQIAFTAITYNALTLRDVVKPKVSQAEIGFRITGRKEVMKQQFAQLQPLFVGFQETRLPESCVQPDLDYLVLQSSASQIGSLGVALWVSKKVPYACVGERKHFIQPGHCNVFGRSERHLAVDVDAPYLRLVVIVGHAPTLATATVAEVQSFWRQRAVEVQKRPSGSDFLLLLDSNSRVGSVPTDSVGEHQADHENKAGELFREFLRQIGGYLPSTFDLHHEGEGHTWASPAGTLHRLDFVVVPLAWSGFRMLFKSDMTTGQLHCTDVLSQVPCWDWAVDVDDHYDALAEAWRGAGACLVEERSAQPKQSYRRRILFVLSRSDRASDVTSGLSDSFSARQLDTVHRWFLELDFSEAEALFRLMHLSFYLRRFVSGDRSRYLSGLVEGVQAQDARDGGALFKAVRKAFPIARSGRRSVYQPLPAVQDESGSLVVSAADKLEVWRGHFARQEAGVKVSGDQYLEAWSSYRKPSEVPVFDLQVVPTRGEVESLMLGLNRGRAAGPDSITSELLQVHVPTTSRQLLPIMLKASLGLREPLCFRGGELYCLAKRAGAMFCCKDFRSILVSSVPGKLFHRTLRRQLAEVLAETRPPLQCGTLPGEGIETISLAGRTYQLLQDARHRPWALIFYDLQSAYYQVIREAVVPGCQDDTAILRLLHSLDLPPGALRELQQHLGCMALLPQLHASPHLVASINDLFRGTWFKMSAGAVLTLTRRGTRPGDPAADAIFALTLAALLKHVDKVLDAKGLRPSFPQVAHRHPWASVEEHTSLGCPAWADDFLQPQDGESPADLVVRVRGGVELLTARATAMGMTVSFAREKTAAIVSARLSVGLSEGVDFDEDGLPYIAVRNELLGVVHRLQLVPSYKHLGGIVVATSSPVPDLHHRHARASMVVRPLQTRLFGNQRIPLATRRLLLRSLALSRYVHSGASLILTAAYHRRIWCQQYVALQRSPCRRTAADRAVHSYEVLHAAQAFSPPLALAYARASFLRRLTQQCPCMLAQLLYDHWRVSPASSWLGQLAVDVAQVGLFVPGVLQVLPSHDPVPSLLDSFLEDPSWWQRQVRKAGKVFLQDVAQWRLHPQAPPAVDEAPVRPFSCHVCAASFALRKHLGVHLARSHNIVAPARHFSPFAYCLACHKYYGLPVRVQQHLKSSAKCLRRLASVIPPLSLAEIAEVEAEGKFLLRRQKAGHWKDLQVHRPGTVALGPLIPLRQERVPALDAAEDGVLLSDLAPKFAPDPAVVSWIDQYLSLRSTEGPRA</sequence>
<dbReference type="EMBL" id="CAJNJA010008447">
    <property type="protein sequence ID" value="CAE7236658.1"/>
    <property type="molecule type" value="Genomic_DNA"/>
</dbReference>
<evidence type="ECO:0000313" key="4">
    <source>
        <dbReference type="Proteomes" id="UP000601435"/>
    </source>
</evidence>
<dbReference type="Gene3D" id="3.60.10.10">
    <property type="entry name" value="Endonuclease/exonuclease/phosphatase"/>
    <property type="match status" value="1"/>
</dbReference>
<dbReference type="Proteomes" id="UP000601435">
    <property type="component" value="Unassembled WGS sequence"/>
</dbReference>
<evidence type="ECO:0000259" key="2">
    <source>
        <dbReference type="PROSITE" id="PS50157"/>
    </source>
</evidence>
<gene>
    <name evidence="3" type="ORF">SNEC2469_LOCUS3996</name>
</gene>
<dbReference type="GO" id="GO:0008270">
    <property type="term" value="F:zinc ion binding"/>
    <property type="evidence" value="ECO:0007669"/>
    <property type="project" value="UniProtKB-KW"/>
</dbReference>
<reference evidence="3" key="1">
    <citation type="submission" date="2021-02" db="EMBL/GenBank/DDBJ databases">
        <authorList>
            <person name="Dougan E. K."/>
            <person name="Rhodes N."/>
            <person name="Thang M."/>
            <person name="Chan C."/>
        </authorList>
    </citation>
    <scope>NUCLEOTIDE SEQUENCE</scope>
</reference>
<dbReference type="InterPro" id="IPR013087">
    <property type="entry name" value="Znf_C2H2_type"/>
</dbReference>
<evidence type="ECO:0000256" key="1">
    <source>
        <dbReference type="PROSITE-ProRule" id="PRU00042"/>
    </source>
</evidence>
<keyword evidence="1" id="KW-0862">Zinc</keyword>
<keyword evidence="1" id="KW-0863">Zinc-finger</keyword>
<dbReference type="PROSITE" id="PS00028">
    <property type="entry name" value="ZINC_FINGER_C2H2_1"/>
    <property type="match status" value="1"/>
</dbReference>
<organism evidence="3 4">
    <name type="scientific">Symbiodinium necroappetens</name>
    <dbReference type="NCBI Taxonomy" id="1628268"/>
    <lineage>
        <taxon>Eukaryota</taxon>
        <taxon>Sar</taxon>
        <taxon>Alveolata</taxon>
        <taxon>Dinophyceae</taxon>
        <taxon>Suessiales</taxon>
        <taxon>Symbiodiniaceae</taxon>
        <taxon>Symbiodinium</taxon>
    </lineage>
</organism>
<dbReference type="OrthoDB" id="446876at2759"/>
<dbReference type="PROSITE" id="PS50157">
    <property type="entry name" value="ZINC_FINGER_C2H2_2"/>
    <property type="match status" value="1"/>
</dbReference>
<comment type="caution">
    <text evidence="3">The sequence shown here is derived from an EMBL/GenBank/DDBJ whole genome shotgun (WGS) entry which is preliminary data.</text>
</comment>
<feature type="non-terminal residue" evidence="3">
    <location>
        <position position="1397"/>
    </location>
</feature>
<keyword evidence="4" id="KW-1185">Reference proteome</keyword>
<keyword evidence="1" id="KW-0479">Metal-binding</keyword>